<sequence>MSKPVRRSAGLLGTTLVVLATLLTAGAAPALAAQPGEESNWNQEISNNQPLRSGDTVSEARNLNNGNLLQVWRGYGNNNLYISVNHGVAVAWPTAETLAAPRAVWTEDGFYVFHTGTDGYIYYRNVPILASGGIGTLSHTWFRVPNNARTQPALSPSVTWLRGSEMYLTWGGASNTSQWGMFYNGGGWAPSDPLPRAQSWTANSVTFNEGWNQLVSIHTGTDGEIYWQRQTYGTGRWTDPVRLGDLPHSAAGTPAVALTSGGSGEVAVWLSGGATDPNTGSGPVLLTEIFANGAWAGTWSVATGVSSTAHNLWLTTVQNRIYLLNTYFTGYVYWKRSFQR</sequence>
<evidence type="ECO:0000313" key="3">
    <source>
        <dbReference type="EMBL" id="BAL87789.1"/>
    </source>
</evidence>
<organism evidence="3 4">
    <name type="scientific">Actinoplanes missouriensis (strain ATCC 14538 / DSM 43046 / CBS 188.64 / JCM 3121 / NBRC 102363 / NCIMB 12654 / NRRL B-3342 / UNCC 431)</name>
    <dbReference type="NCBI Taxonomy" id="512565"/>
    <lineage>
        <taxon>Bacteria</taxon>
        <taxon>Bacillati</taxon>
        <taxon>Actinomycetota</taxon>
        <taxon>Actinomycetes</taxon>
        <taxon>Micromonosporales</taxon>
        <taxon>Micromonosporaceae</taxon>
        <taxon>Actinoplanes</taxon>
    </lineage>
</organism>
<name>I0H452_ACTM4</name>
<reference evidence="3 4" key="1">
    <citation type="submission" date="2012-02" db="EMBL/GenBank/DDBJ databases">
        <title>Complete genome sequence of Actinoplanes missouriensis 431 (= NBRC 102363).</title>
        <authorList>
            <person name="Ohnishi Y."/>
            <person name="Ishikawa J."/>
            <person name="Sekine M."/>
            <person name="Hosoyama A."/>
            <person name="Harada T."/>
            <person name="Narita H."/>
            <person name="Hata T."/>
            <person name="Konno Y."/>
            <person name="Tutikane K."/>
            <person name="Fujita N."/>
            <person name="Horinouchi S."/>
            <person name="Hayakawa M."/>
        </authorList>
    </citation>
    <scope>NUCLEOTIDE SEQUENCE [LARGE SCALE GENOMIC DNA]</scope>
    <source>
        <strain evidence="4">ATCC 14538 / DSM 43046 / CBS 188.64 / JCM 3121 / NBRC 102363 / NCIMB 12654 / NRRL B-3342 / UNCC 431</strain>
    </source>
</reference>
<evidence type="ECO:0000256" key="2">
    <source>
        <dbReference type="SAM" id="SignalP"/>
    </source>
</evidence>
<feature type="signal peptide" evidence="2">
    <location>
        <begin position="1"/>
        <end position="32"/>
    </location>
</feature>
<feature type="compositionally biased region" description="Polar residues" evidence="1">
    <location>
        <begin position="37"/>
        <end position="55"/>
    </location>
</feature>
<dbReference type="OrthoDB" id="4147030at2"/>
<accession>I0H452</accession>
<dbReference type="Proteomes" id="UP000007882">
    <property type="component" value="Chromosome"/>
</dbReference>
<gene>
    <name evidence="3" type="ordered locus">AMIS_25690</name>
</gene>
<dbReference type="EMBL" id="AP012319">
    <property type="protein sequence ID" value="BAL87789.1"/>
    <property type="molecule type" value="Genomic_DNA"/>
</dbReference>
<evidence type="ECO:0000256" key="1">
    <source>
        <dbReference type="SAM" id="MobiDB-lite"/>
    </source>
</evidence>
<dbReference type="RefSeq" id="WP_014442684.1">
    <property type="nucleotide sequence ID" value="NC_017093.1"/>
</dbReference>
<protein>
    <recommendedName>
        <fullName evidence="5">Tachylectin 2 domain-containing protein</fullName>
    </recommendedName>
</protein>
<feature type="chain" id="PRO_5039245367" description="Tachylectin 2 domain-containing protein" evidence="2">
    <location>
        <begin position="33"/>
        <end position="340"/>
    </location>
</feature>
<feature type="region of interest" description="Disordered" evidence="1">
    <location>
        <begin position="35"/>
        <end position="55"/>
    </location>
</feature>
<dbReference type="KEGG" id="ams:AMIS_25690"/>
<dbReference type="SUPFAM" id="SSF89372">
    <property type="entry name" value="Fucose-specific lectin"/>
    <property type="match status" value="1"/>
</dbReference>
<dbReference type="HOGENOM" id="CLU_815429_0_0_11"/>
<dbReference type="AlphaFoldDB" id="I0H452"/>
<evidence type="ECO:0000313" key="4">
    <source>
        <dbReference type="Proteomes" id="UP000007882"/>
    </source>
</evidence>
<evidence type="ECO:0008006" key="5">
    <source>
        <dbReference type="Google" id="ProtNLM"/>
    </source>
</evidence>
<proteinExistence type="predicted"/>
<keyword evidence="4" id="KW-1185">Reference proteome</keyword>
<keyword evidence="2" id="KW-0732">Signal</keyword>
<dbReference type="PATRIC" id="fig|512565.3.peg.2569"/>